<protein>
    <submittedName>
        <fullName evidence="2">Nuclear transport factor 2 family protein</fullName>
    </submittedName>
</protein>
<accession>A0A7M2WW23</accession>
<dbReference type="InterPro" id="IPR032710">
    <property type="entry name" value="NTF2-like_dom_sf"/>
</dbReference>
<proteinExistence type="predicted"/>
<feature type="domain" description="SnoaL-like" evidence="1">
    <location>
        <begin position="1"/>
        <end position="120"/>
    </location>
</feature>
<evidence type="ECO:0000313" key="3">
    <source>
        <dbReference type="Proteomes" id="UP000593765"/>
    </source>
</evidence>
<dbReference type="EMBL" id="CP063458">
    <property type="protein sequence ID" value="QOV89051.1"/>
    <property type="molecule type" value="Genomic_DNA"/>
</dbReference>
<dbReference type="Gene3D" id="3.10.450.50">
    <property type="match status" value="1"/>
</dbReference>
<dbReference type="RefSeq" id="WP_206292065.1">
    <property type="nucleotide sequence ID" value="NZ_CP063458.1"/>
</dbReference>
<dbReference type="KEGG" id="hbs:IPV69_22960"/>
<evidence type="ECO:0000259" key="1">
    <source>
        <dbReference type="Pfam" id="PF20409"/>
    </source>
</evidence>
<organism evidence="2 3">
    <name type="scientific">Humisphaera borealis</name>
    <dbReference type="NCBI Taxonomy" id="2807512"/>
    <lineage>
        <taxon>Bacteria</taxon>
        <taxon>Pseudomonadati</taxon>
        <taxon>Planctomycetota</taxon>
        <taxon>Phycisphaerae</taxon>
        <taxon>Tepidisphaerales</taxon>
        <taxon>Tepidisphaeraceae</taxon>
        <taxon>Humisphaera</taxon>
    </lineage>
</organism>
<dbReference type="SUPFAM" id="SSF54427">
    <property type="entry name" value="NTF2-like"/>
    <property type="match status" value="1"/>
</dbReference>
<sequence length="126" mass="14536">MSLREVGKKLVELCRKGQNIDAITQLYSKDIVSVEAIEGQGMPREMRGIDAVLGKGKWWFENHEIHSAEVGNPVFHGNDRFACVMKYDVTFKPANKRMKMEEIALYTVADDKIVREEFFYDMGEMK</sequence>
<dbReference type="AlphaFoldDB" id="A0A7M2WW23"/>
<dbReference type="Proteomes" id="UP000593765">
    <property type="component" value="Chromosome"/>
</dbReference>
<dbReference type="InterPro" id="IPR046860">
    <property type="entry name" value="SnoaL_5"/>
</dbReference>
<reference evidence="2 3" key="1">
    <citation type="submission" date="2020-10" db="EMBL/GenBank/DDBJ databases">
        <title>Wide distribution of Phycisphaera-like planctomycetes from WD2101 soil group in peatlands and genome analysis of the first cultivated representative.</title>
        <authorList>
            <person name="Dedysh S.N."/>
            <person name="Beletsky A.V."/>
            <person name="Ivanova A."/>
            <person name="Kulichevskaya I.S."/>
            <person name="Suzina N.E."/>
            <person name="Philippov D.A."/>
            <person name="Rakitin A.L."/>
            <person name="Mardanov A.V."/>
            <person name="Ravin N.V."/>
        </authorList>
    </citation>
    <scope>NUCLEOTIDE SEQUENCE [LARGE SCALE GENOMIC DNA]</scope>
    <source>
        <strain evidence="2 3">M1803</strain>
    </source>
</reference>
<dbReference type="Pfam" id="PF20409">
    <property type="entry name" value="SnoaL_5"/>
    <property type="match status" value="1"/>
</dbReference>
<gene>
    <name evidence="2" type="ORF">IPV69_22960</name>
</gene>
<keyword evidence="3" id="KW-1185">Reference proteome</keyword>
<evidence type="ECO:0000313" key="2">
    <source>
        <dbReference type="EMBL" id="QOV89051.1"/>
    </source>
</evidence>
<name>A0A7M2WW23_9BACT</name>